<evidence type="ECO:0000256" key="6">
    <source>
        <dbReference type="ARBA" id="ARBA00023229"/>
    </source>
</evidence>
<comment type="cofactor">
    <cofactor evidence="1">
        <name>Mg(2+)</name>
        <dbReference type="ChEBI" id="CHEBI:18420"/>
    </cofactor>
</comment>
<organism evidence="7">
    <name type="scientific">Candidatus Tenderia electrophaga</name>
    <dbReference type="NCBI Taxonomy" id="1748243"/>
    <lineage>
        <taxon>Bacteria</taxon>
        <taxon>Pseudomonadati</taxon>
        <taxon>Pseudomonadota</taxon>
        <taxon>Gammaproteobacteria</taxon>
        <taxon>Candidatus Tenderiales</taxon>
        <taxon>Candidatus Tenderiaceae</taxon>
        <taxon>Candidatus Tenderia</taxon>
    </lineage>
</organism>
<dbReference type="GO" id="GO:0004659">
    <property type="term" value="F:prenyltransferase activity"/>
    <property type="evidence" value="ECO:0007669"/>
    <property type="project" value="InterPro"/>
</dbReference>
<dbReference type="GO" id="GO:0046872">
    <property type="term" value="F:metal ion binding"/>
    <property type="evidence" value="ECO:0007669"/>
    <property type="project" value="UniProtKB-KW"/>
</dbReference>
<dbReference type="Pfam" id="PF00348">
    <property type="entry name" value="polyprenyl_synt"/>
    <property type="match status" value="1"/>
</dbReference>
<accession>A0A832N368</accession>
<evidence type="ECO:0000256" key="4">
    <source>
        <dbReference type="ARBA" id="ARBA00022723"/>
    </source>
</evidence>
<comment type="similarity">
    <text evidence="2">Belongs to the FPP/GGPP synthase family.</text>
</comment>
<keyword evidence="5" id="KW-0460">Magnesium</keyword>
<protein>
    <submittedName>
        <fullName evidence="7">Geranyl transferase</fullName>
    </submittedName>
</protein>
<dbReference type="Gene3D" id="1.10.600.10">
    <property type="entry name" value="Farnesyl Diphosphate Synthase"/>
    <property type="match status" value="1"/>
</dbReference>
<dbReference type="EMBL" id="DRNF01000175">
    <property type="protein sequence ID" value="HHJ80535.1"/>
    <property type="molecule type" value="Genomic_DNA"/>
</dbReference>
<sequence>MNNALKQLLSAHQARTETTLEHWLPKPTVTPASLHQAMRHSTLDGGKRVRPFLVYSAGQALGLELNQLDGPAAAVELIHVYS</sequence>
<evidence type="ECO:0000256" key="5">
    <source>
        <dbReference type="ARBA" id="ARBA00022842"/>
    </source>
</evidence>
<dbReference type="AlphaFoldDB" id="A0A832N368"/>
<dbReference type="Proteomes" id="UP000885832">
    <property type="component" value="Unassembled WGS sequence"/>
</dbReference>
<name>A0A832N368_9GAMM</name>
<evidence type="ECO:0000256" key="2">
    <source>
        <dbReference type="ARBA" id="ARBA00006706"/>
    </source>
</evidence>
<reference evidence="7" key="1">
    <citation type="journal article" date="2020" name="mSystems">
        <title>Genome- and Community-Level Interaction Insights into Carbon Utilization and Element Cycling Functions of Hydrothermarchaeota in Hydrothermal Sediment.</title>
        <authorList>
            <person name="Zhou Z."/>
            <person name="Liu Y."/>
            <person name="Xu W."/>
            <person name="Pan J."/>
            <person name="Luo Z.H."/>
            <person name="Li M."/>
        </authorList>
    </citation>
    <scope>NUCLEOTIDE SEQUENCE [LARGE SCALE GENOMIC DNA]</scope>
    <source>
        <strain evidence="7">HyVt-505</strain>
    </source>
</reference>
<dbReference type="PANTHER" id="PTHR43281:SF1">
    <property type="entry name" value="FARNESYL DIPHOSPHATE SYNTHASE"/>
    <property type="match status" value="1"/>
</dbReference>
<dbReference type="InterPro" id="IPR008949">
    <property type="entry name" value="Isoprenoid_synthase_dom_sf"/>
</dbReference>
<keyword evidence="3 7" id="KW-0808">Transferase</keyword>
<keyword evidence="6" id="KW-0414">Isoprene biosynthesis</keyword>
<evidence type="ECO:0000256" key="1">
    <source>
        <dbReference type="ARBA" id="ARBA00001946"/>
    </source>
</evidence>
<dbReference type="SUPFAM" id="SSF48576">
    <property type="entry name" value="Terpenoid synthases"/>
    <property type="match status" value="1"/>
</dbReference>
<proteinExistence type="inferred from homology"/>
<keyword evidence="4" id="KW-0479">Metal-binding</keyword>
<dbReference type="InterPro" id="IPR000092">
    <property type="entry name" value="Polyprenyl_synt"/>
</dbReference>
<comment type="caution">
    <text evidence="7">The sequence shown here is derived from an EMBL/GenBank/DDBJ whole genome shotgun (WGS) entry which is preliminary data.</text>
</comment>
<dbReference type="GO" id="GO:0008299">
    <property type="term" value="P:isoprenoid biosynthetic process"/>
    <property type="evidence" value="ECO:0007669"/>
    <property type="project" value="UniProtKB-KW"/>
</dbReference>
<feature type="non-terminal residue" evidence="7">
    <location>
        <position position="82"/>
    </location>
</feature>
<evidence type="ECO:0000256" key="3">
    <source>
        <dbReference type="ARBA" id="ARBA00022679"/>
    </source>
</evidence>
<dbReference type="PANTHER" id="PTHR43281">
    <property type="entry name" value="FARNESYL DIPHOSPHATE SYNTHASE"/>
    <property type="match status" value="1"/>
</dbReference>
<evidence type="ECO:0000313" key="7">
    <source>
        <dbReference type="EMBL" id="HHJ80535.1"/>
    </source>
</evidence>
<gene>
    <name evidence="7" type="ORF">ENJ65_02760</name>
</gene>